<evidence type="ECO:0000313" key="3">
    <source>
        <dbReference type="Proteomes" id="UP000676456"/>
    </source>
</evidence>
<accession>A0A942URI5</accession>
<keyword evidence="1" id="KW-0812">Transmembrane</keyword>
<keyword evidence="3" id="KW-1185">Reference proteome</keyword>
<feature type="transmembrane region" description="Helical" evidence="1">
    <location>
        <begin position="71"/>
        <end position="92"/>
    </location>
</feature>
<protein>
    <submittedName>
        <fullName evidence="2">ECF transporter S component</fullName>
    </submittedName>
</protein>
<dbReference type="GO" id="GO:0022857">
    <property type="term" value="F:transmembrane transporter activity"/>
    <property type="evidence" value="ECO:0007669"/>
    <property type="project" value="InterPro"/>
</dbReference>
<organism evidence="2 3">
    <name type="scientific">Lederbergia citrea</name>
    <dbReference type="NCBI Taxonomy" id="2833581"/>
    <lineage>
        <taxon>Bacteria</taxon>
        <taxon>Bacillati</taxon>
        <taxon>Bacillota</taxon>
        <taxon>Bacilli</taxon>
        <taxon>Bacillales</taxon>
        <taxon>Bacillaceae</taxon>
        <taxon>Lederbergia</taxon>
    </lineage>
</organism>
<dbReference type="Gene3D" id="1.10.1760.20">
    <property type="match status" value="1"/>
</dbReference>
<proteinExistence type="predicted"/>
<gene>
    <name evidence="2" type="ORF">KHA91_11975</name>
</gene>
<dbReference type="AlphaFoldDB" id="A0A942URI5"/>
<dbReference type="InterPro" id="IPR024529">
    <property type="entry name" value="ECF_trnsprt_substrate-spec"/>
</dbReference>
<evidence type="ECO:0000313" key="2">
    <source>
        <dbReference type="EMBL" id="MBS4223463.1"/>
    </source>
</evidence>
<comment type="caution">
    <text evidence="2">The sequence shown here is derived from an EMBL/GenBank/DDBJ whole genome shotgun (WGS) entry which is preliminary data.</text>
</comment>
<sequence>MTRKLSLAALCIALSAVGAAIKIPAVIGSVALDIFPSLIAAAILGGGAGAVIASFGHLLSALIGGMPLGPFHLIIAIEMAIIVALFGWFYRIGHRKKAGLIFWLGNTFAAPLPFLLLMGREFYVAIVPSLAIGSALNVVLALAVAPRLTPIFVREWGNR</sequence>
<keyword evidence="1" id="KW-1133">Transmembrane helix</keyword>
<dbReference type="Proteomes" id="UP000676456">
    <property type="component" value="Unassembled WGS sequence"/>
</dbReference>
<keyword evidence="1" id="KW-0472">Membrane</keyword>
<dbReference type="EMBL" id="JAGYPN010000002">
    <property type="protein sequence ID" value="MBS4223463.1"/>
    <property type="molecule type" value="Genomic_DNA"/>
</dbReference>
<evidence type="ECO:0000256" key="1">
    <source>
        <dbReference type="SAM" id="Phobius"/>
    </source>
</evidence>
<name>A0A942URI5_9BACI</name>
<dbReference type="Pfam" id="PF12822">
    <property type="entry name" value="ECF_trnsprt"/>
    <property type="match status" value="1"/>
</dbReference>
<feature type="transmembrane region" description="Helical" evidence="1">
    <location>
        <begin position="98"/>
        <end position="117"/>
    </location>
</feature>
<feature type="transmembrane region" description="Helical" evidence="1">
    <location>
        <begin position="35"/>
        <end position="59"/>
    </location>
</feature>
<dbReference type="RefSeq" id="WP_213098470.1">
    <property type="nucleotide sequence ID" value="NZ_JAGYPH010000002.1"/>
</dbReference>
<feature type="transmembrane region" description="Helical" evidence="1">
    <location>
        <begin position="122"/>
        <end position="145"/>
    </location>
</feature>
<reference evidence="2 3" key="1">
    <citation type="submission" date="2021-05" db="EMBL/GenBank/DDBJ databases">
        <title>Novel Bacillus species.</title>
        <authorList>
            <person name="Liu G."/>
        </authorList>
    </citation>
    <scope>NUCLEOTIDE SEQUENCE [LARGE SCALE GENOMIC DNA]</scope>
    <source>
        <strain evidence="2 3">FJAT-49682</strain>
    </source>
</reference>